<evidence type="ECO:0000256" key="5">
    <source>
        <dbReference type="SAM" id="MobiDB-lite"/>
    </source>
</evidence>
<dbReference type="GeneID" id="81622024"/>
<dbReference type="InterPro" id="IPR028160">
    <property type="entry name" value="Slx9-like"/>
</dbReference>
<dbReference type="GO" id="GO:0030686">
    <property type="term" value="C:90S preribosome"/>
    <property type="evidence" value="ECO:0007669"/>
    <property type="project" value="InterPro"/>
</dbReference>
<evidence type="ECO:0000256" key="2">
    <source>
        <dbReference type="ARBA" id="ARBA00011022"/>
    </source>
</evidence>
<dbReference type="Proteomes" id="UP001148312">
    <property type="component" value="Unassembled WGS sequence"/>
</dbReference>
<dbReference type="GO" id="GO:0000462">
    <property type="term" value="P:maturation of SSU-rRNA from tricistronic rRNA transcript (SSU-rRNA, 5.8S rRNA, LSU-rRNA)"/>
    <property type="evidence" value="ECO:0007669"/>
    <property type="project" value="InterPro"/>
</dbReference>
<comment type="caution">
    <text evidence="6">The sequence shown here is derived from an EMBL/GenBank/DDBJ whole genome shotgun (WGS) entry which is preliminary data.</text>
</comment>
<reference evidence="6" key="2">
    <citation type="journal article" date="2023" name="IMA Fungus">
        <title>Comparative genomic study of the Penicillium genus elucidates a diverse pangenome and 15 lateral gene transfer events.</title>
        <authorList>
            <person name="Petersen C."/>
            <person name="Sorensen T."/>
            <person name="Nielsen M.R."/>
            <person name="Sondergaard T.E."/>
            <person name="Sorensen J.L."/>
            <person name="Fitzpatrick D.A."/>
            <person name="Frisvad J.C."/>
            <person name="Nielsen K.L."/>
        </authorList>
    </citation>
    <scope>NUCLEOTIDE SEQUENCE</scope>
    <source>
        <strain evidence="6">IBT 30728</strain>
    </source>
</reference>
<dbReference type="EMBL" id="JAPWDQ010000002">
    <property type="protein sequence ID" value="KAJ5493426.1"/>
    <property type="molecule type" value="Genomic_DNA"/>
</dbReference>
<gene>
    <name evidence="6" type="ORF">N7539_002172</name>
</gene>
<proteinExistence type="inferred from homology"/>
<evidence type="ECO:0000256" key="3">
    <source>
        <dbReference type="ARBA" id="ARBA00021321"/>
    </source>
</evidence>
<dbReference type="Pfam" id="PF15341">
    <property type="entry name" value="SLX9"/>
    <property type="match status" value="1"/>
</dbReference>
<protein>
    <recommendedName>
        <fullName evidence="3">Ribosome biogenesis protein SLX9</fullName>
    </recommendedName>
</protein>
<feature type="region of interest" description="Disordered" evidence="5">
    <location>
        <begin position="1"/>
        <end position="52"/>
    </location>
</feature>
<evidence type="ECO:0000313" key="6">
    <source>
        <dbReference type="EMBL" id="KAJ5493426.1"/>
    </source>
</evidence>
<keyword evidence="7" id="KW-1185">Reference proteome</keyword>
<sequence>MKAKTTRSAPVKASAFGNDFRTSKKDKRQIKHATLMSKIAKNSKTPKKRRPSKKLVANLESLADALPEAGQDNATSQVNVIKQTTIRHKPGAMKRREKLEKVERDRFAKNMAQLATIQPSSTEVAPESASTTNRWSALRNFISQTMEQQPVFKSNK</sequence>
<name>A0A9W9XI49_9EURO</name>
<dbReference type="GO" id="GO:0030688">
    <property type="term" value="C:preribosome, small subunit precursor"/>
    <property type="evidence" value="ECO:0007669"/>
    <property type="project" value="InterPro"/>
</dbReference>
<organism evidence="6 7">
    <name type="scientific">Penicillium diatomitis</name>
    <dbReference type="NCBI Taxonomy" id="2819901"/>
    <lineage>
        <taxon>Eukaryota</taxon>
        <taxon>Fungi</taxon>
        <taxon>Dikarya</taxon>
        <taxon>Ascomycota</taxon>
        <taxon>Pezizomycotina</taxon>
        <taxon>Eurotiomycetes</taxon>
        <taxon>Eurotiomycetidae</taxon>
        <taxon>Eurotiales</taxon>
        <taxon>Aspergillaceae</taxon>
        <taxon>Penicillium</taxon>
    </lineage>
</organism>
<comment type="subcellular location">
    <subcellularLocation>
        <location evidence="1">Nucleus</location>
        <location evidence="1">Nucleolus</location>
    </subcellularLocation>
</comment>
<accession>A0A9W9XI49</accession>
<evidence type="ECO:0000313" key="7">
    <source>
        <dbReference type="Proteomes" id="UP001148312"/>
    </source>
</evidence>
<dbReference type="AlphaFoldDB" id="A0A9W9XI49"/>
<comment type="similarity">
    <text evidence="2">Belongs to the SLX9 family.</text>
</comment>
<evidence type="ECO:0000256" key="1">
    <source>
        <dbReference type="ARBA" id="ARBA00004604"/>
    </source>
</evidence>
<keyword evidence="4" id="KW-0539">Nucleus</keyword>
<evidence type="ECO:0000256" key="4">
    <source>
        <dbReference type="ARBA" id="ARBA00023242"/>
    </source>
</evidence>
<dbReference type="RefSeq" id="XP_056793806.1">
    <property type="nucleotide sequence ID" value="XM_056931775.1"/>
</dbReference>
<dbReference type="GO" id="GO:0005730">
    <property type="term" value="C:nucleolus"/>
    <property type="evidence" value="ECO:0007669"/>
    <property type="project" value="UniProtKB-SubCell"/>
</dbReference>
<reference evidence="6" key="1">
    <citation type="submission" date="2022-12" db="EMBL/GenBank/DDBJ databases">
        <authorList>
            <person name="Petersen C."/>
        </authorList>
    </citation>
    <scope>NUCLEOTIDE SEQUENCE</scope>
    <source>
        <strain evidence="6">IBT 30728</strain>
    </source>
</reference>